<sequence>MESEVPLLGLCVKVEPITKELDAPDSGDAGLLAVHFQLEHVLKISGSAFERPFRSFPAGA</sequence>
<reference evidence="1" key="1">
    <citation type="submission" date="2019-08" db="EMBL/GenBank/DDBJ databases">
        <authorList>
            <person name="Kucharzyk K."/>
            <person name="Murdoch R.W."/>
            <person name="Higgins S."/>
            <person name="Loffler F."/>
        </authorList>
    </citation>
    <scope>NUCLEOTIDE SEQUENCE</scope>
</reference>
<dbReference type="EMBL" id="VSSQ01005525">
    <property type="protein sequence ID" value="MPM29492.1"/>
    <property type="molecule type" value="Genomic_DNA"/>
</dbReference>
<accession>A0A644YLI2</accession>
<comment type="caution">
    <text evidence="1">The sequence shown here is derived from an EMBL/GenBank/DDBJ whole genome shotgun (WGS) entry which is preliminary data.</text>
</comment>
<name>A0A644YLI2_9ZZZZ</name>
<gene>
    <name evidence="1" type="ORF">SDC9_76032</name>
</gene>
<proteinExistence type="predicted"/>
<dbReference type="AlphaFoldDB" id="A0A644YLI2"/>
<evidence type="ECO:0000313" key="1">
    <source>
        <dbReference type="EMBL" id="MPM29492.1"/>
    </source>
</evidence>
<protein>
    <submittedName>
        <fullName evidence="1">Uncharacterized protein</fullName>
    </submittedName>
</protein>
<organism evidence="1">
    <name type="scientific">bioreactor metagenome</name>
    <dbReference type="NCBI Taxonomy" id="1076179"/>
    <lineage>
        <taxon>unclassified sequences</taxon>
        <taxon>metagenomes</taxon>
        <taxon>ecological metagenomes</taxon>
    </lineage>
</organism>